<evidence type="ECO:0000256" key="4">
    <source>
        <dbReference type="ARBA" id="ARBA00022737"/>
    </source>
</evidence>
<proteinExistence type="predicted"/>
<evidence type="ECO:0000256" key="1">
    <source>
        <dbReference type="ARBA" id="ARBA00004479"/>
    </source>
</evidence>
<protein>
    <recommendedName>
        <fullName evidence="14">PA domain-containing protein</fullName>
    </recommendedName>
</protein>
<keyword evidence="7" id="KW-0325">Glycoprotein</keyword>
<accession>A0A8S1VYB8</accession>
<dbReference type="Pfam" id="PF25011">
    <property type="entry name" value="VSR_TRX"/>
    <property type="match status" value="1"/>
</dbReference>
<dbReference type="Proteomes" id="UP000683925">
    <property type="component" value="Unassembled WGS sequence"/>
</dbReference>
<evidence type="ECO:0000256" key="3">
    <source>
        <dbReference type="ARBA" id="ARBA00022729"/>
    </source>
</evidence>
<evidence type="ECO:0000259" key="11">
    <source>
        <dbReference type="Pfam" id="PF25011"/>
    </source>
</evidence>
<keyword evidence="13" id="KW-1185">Reference proteome</keyword>
<dbReference type="InterPro" id="IPR003137">
    <property type="entry name" value="PA_domain"/>
</dbReference>
<dbReference type="InterPro" id="IPR056858">
    <property type="entry name" value="VSR_TRX"/>
</dbReference>
<comment type="caution">
    <text evidence="12">The sequence shown here is derived from an EMBL/GenBank/DDBJ whole genome shotgun (WGS) entry which is preliminary data.</text>
</comment>
<feature type="domain" description="Vacuolar sorting receptor thioredoxin-like" evidence="11">
    <location>
        <begin position="174"/>
        <end position="340"/>
    </location>
</feature>
<dbReference type="OrthoDB" id="10045365at2759"/>
<name>A0A8S1VYB8_PAROT</name>
<evidence type="ECO:0000256" key="5">
    <source>
        <dbReference type="ARBA" id="ARBA00022989"/>
    </source>
</evidence>
<keyword evidence="2 9" id="KW-0812">Transmembrane</keyword>
<dbReference type="GO" id="GO:0016020">
    <property type="term" value="C:membrane"/>
    <property type="evidence" value="ECO:0007669"/>
    <property type="project" value="UniProtKB-SubCell"/>
</dbReference>
<reference evidence="12" key="1">
    <citation type="submission" date="2021-01" db="EMBL/GenBank/DDBJ databases">
        <authorList>
            <consortium name="Genoscope - CEA"/>
            <person name="William W."/>
        </authorList>
    </citation>
    <scope>NUCLEOTIDE SEQUENCE</scope>
</reference>
<dbReference type="AlphaFoldDB" id="A0A8S1VYB8"/>
<evidence type="ECO:0000259" key="10">
    <source>
        <dbReference type="Pfam" id="PF02225"/>
    </source>
</evidence>
<keyword evidence="6 9" id="KW-0472">Membrane</keyword>
<dbReference type="PANTHER" id="PTHR22702:SF1">
    <property type="entry name" value="PROTEASE-ASSOCIATED DOMAIN-CONTAINING PROTEIN 1"/>
    <property type="match status" value="1"/>
</dbReference>
<evidence type="ECO:0000256" key="7">
    <source>
        <dbReference type="ARBA" id="ARBA00023180"/>
    </source>
</evidence>
<dbReference type="OMA" id="CNPLNIT"/>
<evidence type="ECO:0000256" key="2">
    <source>
        <dbReference type="ARBA" id="ARBA00022692"/>
    </source>
</evidence>
<feature type="transmembrane region" description="Helical" evidence="9">
    <location>
        <begin position="394"/>
        <end position="418"/>
    </location>
</feature>
<evidence type="ECO:0008006" key="14">
    <source>
        <dbReference type="Google" id="ProtNLM"/>
    </source>
</evidence>
<evidence type="ECO:0000256" key="8">
    <source>
        <dbReference type="ARBA" id="ARBA00037847"/>
    </source>
</evidence>
<dbReference type="EMBL" id="CAJJDP010000076">
    <property type="protein sequence ID" value="CAD8181811.1"/>
    <property type="molecule type" value="Genomic_DNA"/>
</dbReference>
<gene>
    <name evidence="12" type="ORF">POCTA_138.1.T0770234</name>
</gene>
<comment type="subcellular location">
    <subcellularLocation>
        <location evidence="8">Endomembrane system</location>
        <topology evidence="8">Single-pass membrane protein</topology>
    </subcellularLocation>
    <subcellularLocation>
        <location evidence="1">Membrane</location>
        <topology evidence="1">Single-pass type I membrane protein</topology>
    </subcellularLocation>
</comment>
<dbReference type="PANTHER" id="PTHR22702">
    <property type="entry name" value="PROTEASE-ASSOCIATED DOMAIN-CONTAINING PROTEIN"/>
    <property type="match status" value="1"/>
</dbReference>
<organism evidence="12 13">
    <name type="scientific">Paramecium octaurelia</name>
    <dbReference type="NCBI Taxonomy" id="43137"/>
    <lineage>
        <taxon>Eukaryota</taxon>
        <taxon>Sar</taxon>
        <taxon>Alveolata</taxon>
        <taxon>Ciliophora</taxon>
        <taxon>Intramacronucleata</taxon>
        <taxon>Oligohymenophorea</taxon>
        <taxon>Peniculida</taxon>
        <taxon>Parameciidae</taxon>
        <taxon>Paramecium</taxon>
    </lineage>
</organism>
<dbReference type="GO" id="GO:0012505">
    <property type="term" value="C:endomembrane system"/>
    <property type="evidence" value="ECO:0007669"/>
    <property type="project" value="UniProtKB-SubCell"/>
</dbReference>
<evidence type="ECO:0000313" key="13">
    <source>
        <dbReference type="Proteomes" id="UP000683925"/>
    </source>
</evidence>
<evidence type="ECO:0000256" key="6">
    <source>
        <dbReference type="ARBA" id="ARBA00023136"/>
    </source>
</evidence>
<feature type="domain" description="PA" evidence="10">
    <location>
        <begin position="66"/>
        <end position="133"/>
    </location>
</feature>
<evidence type="ECO:0000313" key="12">
    <source>
        <dbReference type="EMBL" id="CAD8181811.1"/>
    </source>
</evidence>
<sequence>MLFLVSLIGIVYSTQLTLVEPSLTIPSTKNASMPVNVADFGYVPYGRTVSGNLTYIENTCNPLNITLNSTIVLTMGATCKFLAQAMNVQSAGGKMLVIIYNHEEDISNFLLIAEYGSQQSFIPTMMINKADGEFLIEELKTMSIYVSVSFELKQQEIVDLQYFLSSFDLFSYLFLDEFLPFAKQMINKITFDPIYIQFYCKECERTGYKATNQNCISGGRYCGQDPDSNGPLTGRDVILEDLRQICILQKYDLITWWNYMIFFNKLCFNNYQECPSKIMKSISINETTISNCMTSSFVGNNQLLDDNTLLKEQRFKIMRNHQVYWPSLYINGEFYKGDLYLNNANESTVFNVDDFAVLEAICDGFLDDSRPTLCNATGFFSIQDGEIKDQTSSLIIILIWVGISMLVLFLLLISFLFIRRMMLKKVRDDVGSQVDTYLKNYYKMPEAQ</sequence>
<dbReference type="Pfam" id="PF02225">
    <property type="entry name" value="PA"/>
    <property type="match status" value="1"/>
</dbReference>
<evidence type="ECO:0000256" key="9">
    <source>
        <dbReference type="SAM" id="Phobius"/>
    </source>
</evidence>
<keyword evidence="3" id="KW-0732">Signal</keyword>
<keyword evidence="4" id="KW-0677">Repeat</keyword>
<keyword evidence="5 9" id="KW-1133">Transmembrane helix</keyword>